<evidence type="ECO:0000313" key="1">
    <source>
        <dbReference type="EMBL" id="VDM93080.1"/>
    </source>
</evidence>
<accession>A0A3P7KI14</accession>
<dbReference type="EMBL" id="UYRX01002324">
    <property type="protein sequence ID" value="VDM93080.1"/>
    <property type="molecule type" value="Genomic_DNA"/>
</dbReference>
<reference evidence="1 2" key="1">
    <citation type="submission" date="2018-08" db="EMBL/GenBank/DDBJ databases">
        <authorList>
            <person name="Laetsch R D."/>
            <person name="Stevens L."/>
            <person name="Kumar S."/>
            <person name="Blaxter L. M."/>
        </authorList>
    </citation>
    <scope>NUCLEOTIDE SEQUENCE [LARGE SCALE GENOMIC DNA]</scope>
</reference>
<protein>
    <submittedName>
        <fullName evidence="1">Uncharacterized protein</fullName>
    </submittedName>
</protein>
<dbReference type="AlphaFoldDB" id="A0A3P7KI14"/>
<evidence type="ECO:0000313" key="2">
    <source>
        <dbReference type="Proteomes" id="UP000277928"/>
    </source>
</evidence>
<proteinExistence type="predicted"/>
<keyword evidence="2" id="KW-1185">Reference proteome</keyword>
<gene>
    <name evidence="1" type="ORF">NLS_LOCUS10040</name>
</gene>
<sequence>LFMMKHCSWVRDYHALLRLGVTLRENIGPDYMIESTIALGRVLNVLVNRLRVNQTFDRDFLDSLDIASEQLRQNAIAYYDATRRASQQRHQQREQQE</sequence>
<dbReference type="Proteomes" id="UP000277928">
    <property type="component" value="Unassembled WGS sequence"/>
</dbReference>
<feature type="non-terminal residue" evidence="1">
    <location>
        <position position="1"/>
    </location>
</feature>
<name>A0A3P7KI14_LITSI</name>
<dbReference type="OrthoDB" id="10346256at2759"/>
<organism evidence="1 2">
    <name type="scientific">Litomosoides sigmodontis</name>
    <name type="common">Filarial nematode worm</name>
    <dbReference type="NCBI Taxonomy" id="42156"/>
    <lineage>
        <taxon>Eukaryota</taxon>
        <taxon>Metazoa</taxon>
        <taxon>Ecdysozoa</taxon>
        <taxon>Nematoda</taxon>
        <taxon>Chromadorea</taxon>
        <taxon>Rhabditida</taxon>
        <taxon>Spirurina</taxon>
        <taxon>Spiruromorpha</taxon>
        <taxon>Filarioidea</taxon>
        <taxon>Onchocercidae</taxon>
        <taxon>Litomosoides</taxon>
    </lineage>
</organism>